<reference evidence="1" key="2">
    <citation type="journal article" date="2021" name="Genome Biol. Evol.">
        <title>Developing a high-quality reference genome for a parasitic bivalve with doubly uniparental inheritance (Bivalvia: Unionida).</title>
        <authorList>
            <person name="Smith C.H."/>
        </authorList>
    </citation>
    <scope>NUCLEOTIDE SEQUENCE</scope>
    <source>
        <strain evidence="1">CHS0354</strain>
        <tissue evidence="1">Mantle</tissue>
    </source>
</reference>
<proteinExistence type="predicted"/>
<keyword evidence="2" id="KW-1185">Reference proteome</keyword>
<comment type="caution">
    <text evidence="1">The sequence shown here is derived from an EMBL/GenBank/DDBJ whole genome shotgun (WGS) entry which is preliminary data.</text>
</comment>
<sequence length="135" mass="14993">MANVSFPFIKLGATSASPSTSVVPWLSRYVNSETSPIACLLMVEVCLNVVCLQKLSFLCLLSDPLYLLLLPAYRYFVRNLDGDKMNGQDSLLIQSPPKRKLWSIDFLDSCSSSAISSTSQCKDQWKGGNYTSLFH</sequence>
<reference evidence="1" key="1">
    <citation type="journal article" date="2021" name="Genome Biol. Evol.">
        <title>A High-Quality Reference Genome for a Parasitic Bivalve with Doubly Uniparental Inheritance (Bivalvia: Unionida).</title>
        <authorList>
            <person name="Smith C.H."/>
        </authorList>
    </citation>
    <scope>NUCLEOTIDE SEQUENCE</scope>
    <source>
        <strain evidence="1">CHS0354</strain>
    </source>
</reference>
<reference evidence="1" key="3">
    <citation type="submission" date="2023-05" db="EMBL/GenBank/DDBJ databases">
        <authorList>
            <person name="Smith C.H."/>
        </authorList>
    </citation>
    <scope>NUCLEOTIDE SEQUENCE</scope>
    <source>
        <strain evidence="1">CHS0354</strain>
        <tissue evidence="1">Mantle</tissue>
    </source>
</reference>
<dbReference type="Proteomes" id="UP001195483">
    <property type="component" value="Unassembled WGS sequence"/>
</dbReference>
<gene>
    <name evidence="1" type="ORF">CHS0354_040256</name>
</gene>
<name>A0AAE0S534_9BIVA</name>
<evidence type="ECO:0000313" key="2">
    <source>
        <dbReference type="Proteomes" id="UP001195483"/>
    </source>
</evidence>
<dbReference type="EMBL" id="JAEAOA010002332">
    <property type="protein sequence ID" value="KAK3585309.1"/>
    <property type="molecule type" value="Genomic_DNA"/>
</dbReference>
<dbReference type="AlphaFoldDB" id="A0AAE0S534"/>
<evidence type="ECO:0000313" key="1">
    <source>
        <dbReference type="EMBL" id="KAK3585309.1"/>
    </source>
</evidence>
<organism evidence="1 2">
    <name type="scientific">Potamilus streckersoni</name>
    <dbReference type="NCBI Taxonomy" id="2493646"/>
    <lineage>
        <taxon>Eukaryota</taxon>
        <taxon>Metazoa</taxon>
        <taxon>Spiralia</taxon>
        <taxon>Lophotrochozoa</taxon>
        <taxon>Mollusca</taxon>
        <taxon>Bivalvia</taxon>
        <taxon>Autobranchia</taxon>
        <taxon>Heteroconchia</taxon>
        <taxon>Palaeoheterodonta</taxon>
        <taxon>Unionida</taxon>
        <taxon>Unionoidea</taxon>
        <taxon>Unionidae</taxon>
        <taxon>Ambleminae</taxon>
        <taxon>Lampsilini</taxon>
        <taxon>Potamilus</taxon>
    </lineage>
</organism>
<protein>
    <submittedName>
        <fullName evidence="1">Uncharacterized protein</fullName>
    </submittedName>
</protein>
<accession>A0AAE0S534</accession>